<dbReference type="EMBL" id="SOFE01000025">
    <property type="protein sequence ID" value="TFB82451.1"/>
    <property type="molecule type" value="Genomic_DNA"/>
</dbReference>
<dbReference type="STRING" id="995038.SAMN05216274_12346"/>
<dbReference type="InterPro" id="IPR036390">
    <property type="entry name" value="WH_DNA-bd_sf"/>
</dbReference>
<dbReference type="InterPro" id="IPR011991">
    <property type="entry name" value="ArsR-like_HTH"/>
</dbReference>
<dbReference type="SMART" id="SM00418">
    <property type="entry name" value="HTH_ARSR"/>
    <property type="match status" value="1"/>
</dbReference>
<name>A0A1I3E873_9MICO</name>
<dbReference type="Pfam" id="PF12840">
    <property type="entry name" value="HTH_20"/>
    <property type="match status" value="1"/>
</dbReference>
<dbReference type="InterPro" id="IPR036388">
    <property type="entry name" value="WH-like_DNA-bd_sf"/>
</dbReference>
<accession>A0A1I3E873</accession>
<dbReference type="Gene3D" id="1.10.10.10">
    <property type="entry name" value="Winged helix-like DNA-binding domain superfamily/Winged helix DNA-binding domain"/>
    <property type="match status" value="1"/>
</dbReference>
<sequence length="193" mass="21265">MTDRKHDAPALDASALKALGHPLRLRLYWALVNDGPATATMLAKSTGESTGDTSYHLRALAKYHLLEDAPDLGTGRERWWRANPEGFSVNRSLHSDDPEAAAAVALLLNRTARERVVHLTDWASALDRESRAWVDASITTSESLNLSARSLTDMVCEIRDVIARYQASPPQPDAETRHVLVYFDALPALHSAN</sequence>
<dbReference type="GO" id="GO:0003677">
    <property type="term" value="F:DNA binding"/>
    <property type="evidence" value="ECO:0007669"/>
    <property type="project" value="UniProtKB-KW"/>
</dbReference>
<dbReference type="SUPFAM" id="SSF46785">
    <property type="entry name" value="Winged helix' DNA-binding domain"/>
    <property type="match status" value="1"/>
</dbReference>
<organism evidence="3 5">
    <name type="scientific">Cryobacterium levicorallinum</name>
    <dbReference type="NCBI Taxonomy" id="995038"/>
    <lineage>
        <taxon>Bacteria</taxon>
        <taxon>Bacillati</taxon>
        <taxon>Actinomycetota</taxon>
        <taxon>Actinomycetes</taxon>
        <taxon>Micrococcales</taxon>
        <taxon>Microbacteriaceae</taxon>
        <taxon>Cryobacterium</taxon>
    </lineage>
</organism>
<keyword evidence="4" id="KW-1185">Reference proteome</keyword>
<evidence type="ECO:0000313" key="3">
    <source>
        <dbReference type="EMBL" id="TFB82451.1"/>
    </source>
</evidence>
<proteinExistence type="predicted"/>
<reference evidence="2 4" key="1">
    <citation type="submission" date="2016-10" db="EMBL/GenBank/DDBJ databases">
        <authorList>
            <person name="Varghese N."/>
            <person name="Submissions S."/>
        </authorList>
    </citation>
    <scope>NUCLEOTIDE SEQUENCE [LARGE SCALE GENOMIC DNA]</scope>
    <source>
        <strain evidence="2 4">GMCC 1.11211</strain>
    </source>
</reference>
<evidence type="ECO:0000313" key="5">
    <source>
        <dbReference type="Proteomes" id="UP000297963"/>
    </source>
</evidence>
<dbReference type="GO" id="GO:0003700">
    <property type="term" value="F:DNA-binding transcription factor activity"/>
    <property type="evidence" value="ECO:0007669"/>
    <property type="project" value="InterPro"/>
</dbReference>
<protein>
    <submittedName>
        <fullName evidence="3">ArsR family transcriptional regulator</fullName>
    </submittedName>
    <submittedName>
        <fullName evidence="2">DNA-binding transcriptional regulator, ArsR family</fullName>
    </submittedName>
</protein>
<gene>
    <name evidence="3" type="ORF">E3O11_15225</name>
    <name evidence="2" type="ORF">SAMN05216274_12346</name>
</gene>
<dbReference type="RefSeq" id="WP_092452835.1">
    <property type="nucleotide sequence ID" value="NZ_BKAC01000027.1"/>
</dbReference>
<dbReference type="Proteomes" id="UP000297963">
    <property type="component" value="Unassembled WGS sequence"/>
</dbReference>
<reference evidence="3 5" key="2">
    <citation type="submission" date="2019-03" db="EMBL/GenBank/DDBJ databases">
        <title>Genomics of glacier-inhabiting Cryobacterium strains.</title>
        <authorList>
            <person name="Liu Q."/>
            <person name="Xin Y.-H."/>
        </authorList>
    </citation>
    <scope>NUCLEOTIDE SEQUENCE [LARGE SCALE GENOMIC DNA]</scope>
    <source>
        <strain evidence="3 5">Hh34</strain>
    </source>
</reference>
<evidence type="ECO:0000313" key="2">
    <source>
        <dbReference type="EMBL" id="SFH95156.1"/>
    </source>
</evidence>
<keyword evidence="2" id="KW-0238">DNA-binding</keyword>
<dbReference type="InterPro" id="IPR001845">
    <property type="entry name" value="HTH_ArsR_DNA-bd_dom"/>
</dbReference>
<comment type="caution">
    <text evidence="3">The sequence shown here is derived from an EMBL/GenBank/DDBJ whole genome shotgun (WGS) entry which is preliminary data.</text>
</comment>
<dbReference type="AlphaFoldDB" id="A0A1I3E873"/>
<feature type="domain" description="HTH arsR-type" evidence="1">
    <location>
        <begin position="14"/>
        <end position="109"/>
    </location>
</feature>
<evidence type="ECO:0000259" key="1">
    <source>
        <dbReference type="SMART" id="SM00418"/>
    </source>
</evidence>
<dbReference type="Proteomes" id="UP000199681">
    <property type="component" value="Unassembled WGS sequence"/>
</dbReference>
<dbReference type="EMBL" id="FOPW01000023">
    <property type="protein sequence ID" value="SFH95156.1"/>
    <property type="molecule type" value="Genomic_DNA"/>
</dbReference>
<evidence type="ECO:0000313" key="4">
    <source>
        <dbReference type="Proteomes" id="UP000199681"/>
    </source>
</evidence>
<dbReference type="CDD" id="cd00090">
    <property type="entry name" value="HTH_ARSR"/>
    <property type="match status" value="1"/>
</dbReference>